<dbReference type="OrthoDB" id="7933078at2759"/>
<proteinExistence type="predicted"/>
<gene>
    <name evidence="3" type="ORF">ANCCAN_13948</name>
</gene>
<evidence type="ECO:0000313" key="4">
    <source>
        <dbReference type="Proteomes" id="UP000252519"/>
    </source>
</evidence>
<keyword evidence="4" id="KW-1185">Reference proteome</keyword>
<feature type="chain" id="PRO_5016917336" evidence="2">
    <location>
        <begin position="24"/>
        <end position="113"/>
    </location>
</feature>
<protein>
    <submittedName>
        <fullName evidence="3">Uncharacterized protein</fullName>
    </submittedName>
</protein>
<feature type="signal peptide" evidence="2">
    <location>
        <begin position="1"/>
        <end position="23"/>
    </location>
</feature>
<evidence type="ECO:0000313" key="3">
    <source>
        <dbReference type="EMBL" id="RCN40103.1"/>
    </source>
</evidence>
<name>A0A368G6Q5_ANCCA</name>
<dbReference type="AlphaFoldDB" id="A0A368G6Q5"/>
<organism evidence="3 4">
    <name type="scientific">Ancylostoma caninum</name>
    <name type="common">Dog hookworm</name>
    <dbReference type="NCBI Taxonomy" id="29170"/>
    <lineage>
        <taxon>Eukaryota</taxon>
        <taxon>Metazoa</taxon>
        <taxon>Ecdysozoa</taxon>
        <taxon>Nematoda</taxon>
        <taxon>Chromadorea</taxon>
        <taxon>Rhabditida</taxon>
        <taxon>Rhabditina</taxon>
        <taxon>Rhabditomorpha</taxon>
        <taxon>Strongyloidea</taxon>
        <taxon>Ancylostomatidae</taxon>
        <taxon>Ancylostomatinae</taxon>
        <taxon>Ancylostoma</taxon>
    </lineage>
</organism>
<reference evidence="3 4" key="1">
    <citation type="submission" date="2014-10" db="EMBL/GenBank/DDBJ databases">
        <title>Draft genome of the hookworm Ancylostoma caninum.</title>
        <authorList>
            <person name="Mitreva M."/>
        </authorList>
    </citation>
    <scope>NUCLEOTIDE SEQUENCE [LARGE SCALE GENOMIC DNA]</scope>
    <source>
        <strain evidence="3 4">Baltimore</strain>
    </source>
</reference>
<sequence length="113" mass="12738">MNLIALAIFTLAAGYLTMAATSAYDVQSVLLALCMTTGSSAAIIFFAIFVKKDLTTWVAFGAYFFCYVYTKRHKEKRERVNKITFIMGEVVKRQVFSCTIQFFSLNIGFAHCM</sequence>
<keyword evidence="1" id="KW-0812">Transmembrane</keyword>
<dbReference type="EMBL" id="JOJR01000302">
    <property type="protein sequence ID" value="RCN40103.1"/>
    <property type="molecule type" value="Genomic_DNA"/>
</dbReference>
<keyword evidence="1" id="KW-1133">Transmembrane helix</keyword>
<keyword evidence="2" id="KW-0732">Signal</keyword>
<comment type="caution">
    <text evidence="3">The sequence shown here is derived from an EMBL/GenBank/DDBJ whole genome shotgun (WGS) entry which is preliminary data.</text>
</comment>
<feature type="transmembrane region" description="Helical" evidence="1">
    <location>
        <begin position="29"/>
        <end position="50"/>
    </location>
</feature>
<evidence type="ECO:0000256" key="2">
    <source>
        <dbReference type="SAM" id="SignalP"/>
    </source>
</evidence>
<dbReference type="Proteomes" id="UP000252519">
    <property type="component" value="Unassembled WGS sequence"/>
</dbReference>
<accession>A0A368G6Q5</accession>
<evidence type="ECO:0000256" key="1">
    <source>
        <dbReference type="SAM" id="Phobius"/>
    </source>
</evidence>
<keyword evidence="1" id="KW-0472">Membrane</keyword>